<dbReference type="Pfam" id="PF04069">
    <property type="entry name" value="OpuAC"/>
    <property type="match status" value="1"/>
</dbReference>
<name>A0ABN6VVD0_9BACT</name>
<evidence type="ECO:0000313" key="3">
    <source>
        <dbReference type="Proteomes" id="UP001317705"/>
    </source>
</evidence>
<evidence type="ECO:0000313" key="2">
    <source>
        <dbReference type="EMBL" id="BDV44311.1"/>
    </source>
</evidence>
<dbReference type="EMBL" id="AP027151">
    <property type="protein sequence ID" value="BDV44311.1"/>
    <property type="molecule type" value="Genomic_DNA"/>
</dbReference>
<dbReference type="Gene3D" id="3.40.190.10">
    <property type="entry name" value="Periplasmic binding protein-like II"/>
    <property type="match status" value="1"/>
</dbReference>
<sequence length="182" mass="19995">MKKVGLLVLVMAVLVWGQVSEACVGRTLYIGITGAAGDRLLAEIVSTMVSERTGTAVKVQVYKDNRAVYDAMRHGAVNILIENPERALALLGRPAEPNGRKAYDMVKSEYRKKMNLAWLEPFGMSQEYAPVVTVETLENYPALPKLLLKLAGVLNSDAYARLLKSADAKKAAKDFLKTKKLI</sequence>
<protein>
    <submittedName>
        <fullName evidence="2">Lipoprotein</fullName>
    </submittedName>
</protein>
<dbReference type="Proteomes" id="UP001317705">
    <property type="component" value="Chromosome"/>
</dbReference>
<keyword evidence="2" id="KW-0449">Lipoprotein</keyword>
<accession>A0ABN6VVD0</accession>
<feature type="domain" description="ABC-type glycine betaine transport system substrate-binding" evidence="1">
    <location>
        <begin position="27"/>
        <end position="139"/>
    </location>
</feature>
<gene>
    <name evidence="2" type="ORF">GURASL_32340</name>
</gene>
<proteinExistence type="predicted"/>
<organism evidence="2 3">
    <name type="scientific">Geotalea uraniireducens</name>
    <dbReference type="NCBI Taxonomy" id="351604"/>
    <lineage>
        <taxon>Bacteria</taxon>
        <taxon>Pseudomonadati</taxon>
        <taxon>Thermodesulfobacteriota</taxon>
        <taxon>Desulfuromonadia</taxon>
        <taxon>Geobacterales</taxon>
        <taxon>Geobacteraceae</taxon>
        <taxon>Geotalea</taxon>
    </lineage>
</organism>
<evidence type="ECO:0000259" key="1">
    <source>
        <dbReference type="Pfam" id="PF04069"/>
    </source>
</evidence>
<reference evidence="2 3" key="1">
    <citation type="submission" date="2022-12" db="EMBL/GenBank/DDBJ databases">
        <title>Polyphasic characterization of Geotalea uranireducens NIT-SL11 newly isolated from a complex of sewage sludge and microbially reduced graphene oxide.</title>
        <authorList>
            <person name="Xie L."/>
            <person name="Yoshida N."/>
            <person name="Meng L."/>
        </authorList>
    </citation>
    <scope>NUCLEOTIDE SEQUENCE [LARGE SCALE GENOMIC DNA]</scope>
    <source>
        <strain evidence="2 3">NIT-SL11</strain>
    </source>
</reference>
<dbReference type="InterPro" id="IPR007210">
    <property type="entry name" value="ABC_Gly_betaine_transp_sub-bd"/>
</dbReference>
<keyword evidence="3" id="KW-1185">Reference proteome</keyword>
<dbReference type="RefSeq" id="WP_282000416.1">
    <property type="nucleotide sequence ID" value="NZ_AP027151.1"/>
</dbReference>